<dbReference type="EMBL" id="LCZI01001580">
    <property type="protein sequence ID" value="KKZ60102.1"/>
    <property type="molecule type" value="Genomic_DNA"/>
</dbReference>
<accession>A0A0G2HPU1</accession>
<evidence type="ECO:0000313" key="3">
    <source>
        <dbReference type="Proteomes" id="UP000034164"/>
    </source>
</evidence>
<dbReference type="InterPro" id="IPR003779">
    <property type="entry name" value="CMD-like"/>
</dbReference>
<dbReference type="Gene3D" id="1.20.1290.10">
    <property type="entry name" value="AhpD-like"/>
    <property type="match status" value="1"/>
</dbReference>
<evidence type="ECO:0000259" key="1">
    <source>
        <dbReference type="Pfam" id="PF02627"/>
    </source>
</evidence>
<comment type="caution">
    <text evidence="2">The sequence shown here is derived from an EMBL/GenBank/DDBJ whole genome shotgun (WGS) entry which is preliminary data.</text>
</comment>
<dbReference type="SUPFAM" id="SSF69118">
    <property type="entry name" value="AhpD-like"/>
    <property type="match status" value="1"/>
</dbReference>
<dbReference type="Pfam" id="PF02627">
    <property type="entry name" value="CMD"/>
    <property type="match status" value="1"/>
</dbReference>
<evidence type="ECO:0000313" key="2">
    <source>
        <dbReference type="EMBL" id="KKZ60102.1"/>
    </source>
</evidence>
<dbReference type="Proteomes" id="UP000034164">
    <property type="component" value="Unassembled WGS sequence"/>
</dbReference>
<protein>
    <recommendedName>
        <fullName evidence="1">Carboxymuconolactone decarboxylase-like domain-containing protein</fullName>
    </recommendedName>
</protein>
<dbReference type="InterPro" id="IPR029032">
    <property type="entry name" value="AhpD-like"/>
</dbReference>
<feature type="domain" description="Carboxymuconolactone decarboxylase-like" evidence="1">
    <location>
        <begin position="47"/>
        <end position="112"/>
    </location>
</feature>
<sequence length="186" mass="20802">MRLPYVPNPPPTSNEEDETVLKRVQARRGERGLLPLDLALLHSFPVTDGWNSFLGAIRTKTSLPADIREIAICRVAAINEAWFEWKHHAPLLTEAGFADEALKLVERGAENPPTDAELAALMSPKQVAVFKYTEAMTRTVKVSDEVFLELRRHFSEKEVVEITATVAAYNCVSRFLVALDVGEMNK</sequence>
<dbReference type="AlphaFoldDB" id="A0A0G2HPU1"/>
<gene>
    <name evidence="2" type="ORF">EMCG_00793</name>
</gene>
<name>A0A0G2HPU1_9EURO</name>
<dbReference type="PANTHER" id="PTHR34846:SF9">
    <property type="entry name" value="4-CARBOXYMUCONOLACTONE DECARBOXYLASE FAMILY PROTEIN (AFU_ORTHOLOGUE AFUA_1G03690)"/>
    <property type="match status" value="1"/>
</dbReference>
<reference evidence="3" key="1">
    <citation type="journal article" date="2015" name="PLoS Genet.">
        <title>The dynamic genome and transcriptome of the human fungal pathogen Blastomyces and close relative Emmonsia.</title>
        <authorList>
            <person name="Munoz J.F."/>
            <person name="Gauthier G.M."/>
            <person name="Desjardins C.A."/>
            <person name="Gallo J.E."/>
            <person name="Holder J."/>
            <person name="Sullivan T.D."/>
            <person name="Marty A.J."/>
            <person name="Carmen J.C."/>
            <person name="Chen Z."/>
            <person name="Ding L."/>
            <person name="Gujja S."/>
            <person name="Magrini V."/>
            <person name="Misas E."/>
            <person name="Mitreva M."/>
            <person name="Priest M."/>
            <person name="Saif S."/>
            <person name="Whiston E.A."/>
            <person name="Young S."/>
            <person name="Zeng Q."/>
            <person name="Goldman W.E."/>
            <person name="Mardis E.R."/>
            <person name="Taylor J.W."/>
            <person name="McEwen J.G."/>
            <person name="Clay O.K."/>
            <person name="Klein B.S."/>
            <person name="Cuomo C.A."/>
        </authorList>
    </citation>
    <scope>NUCLEOTIDE SEQUENCE [LARGE SCALE GENOMIC DNA]</scope>
    <source>
        <strain evidence="3">UAMH 3008</strain>
    </source>
</reference>
<dbReference type="PANTHER" id="PTHR34846">
    <property type="entry name" value="4-CARBOXYMUCONOLACTONE DECARBOXYLASE FAMILY PROTEIN (AFU_ORTHOLOGUE AFUA_6G11590)"/>
    <property type="match status" value="1"/>
</dbReference>
<dbReference type="VEuPathDB" id="FungiDB:EMCG_00793"/>
<organism evidence="2 3">
    <name type="scientific">[Emmonsia] crescens</name>
    <dbReference type="NCBI Taxonomy" id="73230"/>
    <lineage>
        <taxon>Eukaryota</taxon>
        <taxon>Fungi</taxon>
        <taxon>Dikarya</taxon>
        <taxon>Ascomycota</taxon>
        <taxon>Pezizomycotina</taxon>
        <taxon>Eurotiomycetes</taxon>
        <taxon>Eurotiomycetidae</taxon>
        <taxon>Onygenales</taxon>
        <taxon>Ajellomycetaceae</taxon>
        <taxon>Emergomyces</taxon>
    </lineage>
</organism>
<dbReference type="GO" id="GO:0051920">
    <property type="term" value="F:peroxiredoxin activity"/>
    <property type="evidence" value="ECO:0007669"/>
    <property type="project" value="InterPro"/>
</dbReference>
<dbReference type="OrthoDB" id="9998495at2759"/>
<proteinExistence type="predicted"/>